<evidence type="ECO:0000313" key="2">
    <source>
        <dbReference type="Proteomes" id="UP001152531"/>
    </source>
</evidence>
<keyword evidence="2" id="KW-1185">Reference proteome</keyword>
<evidence type="ECO:0000313" key="1">
    <source>
        <dbReference type="EMBL" id="CAH6723217.1"/>
    </source>
</evidence>
<accession>A0ACA9YDS4</accession>
<name>A0ACA9YDS4_9ASCO</name>
<protein>
    <submittedName>
        <fullName evidence="1">GPI-anchored wall transfer protein 1</fullName>
    </submittedName>
</protein>
<gene>
    <name evidence="1" type="ORF">CLIB1444_13S02960</name>
</gene>
<organism evidence="1 2">
    <name type="scientific">[Candida] jaroonii</name>
    <dbReference type="NCBI Taxonomy" id="467808"/>
    <lineage>
        <taxon>Eukaryota</taxon>
        <taxon>Fungi</taxon>
        <taxon>Dikarya</taxon>
        <taxon>Ascomycota</taxon>
        <taxon>Saccharomycotina</taxon>
        <taxon>Pichiomycetes</taxon>
        <taxon>Debaryomycetaceae</taxon>
        <taxon>Yamadazyma</taxon>
    </lineage>
</organism>
<dbReference type="EMBL" id="CALSDN010000013">
    <property type="protein sequence ID" value="CAH6723217.1"/>
    <property type="molecule type" value="Genomic_DNA"/>
</dbReference>
<reference evidence="1" key="1">
    <citation type="submission" date="2022-06" db="EMBL/GenBank/DDBJ databases">
        <authorList>
            <person name="Legras J.-L."/>
            <person name="Devillers H."/>
            <person name="Grondin C."/>
        </authorList>
    </citation>
    <scope>NUCLEOTIDE SEQUENCE</scope>
    <source>
        <strain evidence="1">CLIB 1444</strain>
    </source>
</reference>
<comment type="caution">
    <text evidence="1">The sequence shown here is derived from an EMBL/GenBank/DDBJ whole genome shotgun (WGS) entry which is preliminary data.</text>
</comment>
<sequence length="479" mass="53809">MSSLKDQKQQFVSDLLGGSLKEIYSIVGVSIASLFTFKILAQVLGNNNNGVLYIIHDLYFNVFLLVCSVTIYSNNILFMYKALGAASLLLFIVSLFVVKKTPKTQKPNVELLTPKSFVTAYRSHMLILTNIAILAVDFHVFPRRFAKVETWGTSIMDMGVGSFVFSMGVVNSRSLIKQNLSGSNTKKTQFSATSYFKLLISNTKKSMPMLVLGVIRLISVKGLEYQEHVTEYGIHWNFFITIGFLPIFIAILDPLFNLIPRFLVASLISVVYEIALCQGGLLKFILTSENRLDNILTMNKEGMFSFFGYLSIFIYGQSFGPFVLTNKPTYNNLISFTNTTKKSLLTVTTTTGLLITTVIYQLAFNIINESSYFHNVSRRLANLPYVLMIVAYNAFFLLCYNLIENFFGSNNTGSKILDSTNKNGLVFFLIGNLMTGLVNLTINTLECDNKLATIIIMGYATILVSITYLMNEYKIYIKI</sequence>
<dbReference type="Proteomes" id="UP001152531">
    <property type="component" value="Unassembled WGS sequence"/>
</dbReference>
<proteinExistence type="predicted"/>